<comment type="caution">
    <text evidence="4">The sequence shown here is derived from an EMBL/GenBank/DDBJ whole genome shotgun (WGS) entry which is preliminary data.</text>
</comment>
<dbReference type="EMBL" id="PCXP01000019">
    <property type="protein sequence ID" value="PIR41818.1"/>
    <property type="molecule type" value="Genomic_DNA"/>
</dbReference>
<dbReference type="Pfam" id="PF04422">
    <property type="entry name" value="FrhB_FdhB_N"/>
    <property type="match status" value="1"/>
</dbReference>
<keyword evidence="1" id="KW-1133">Transmembrane helix</keyword>
<dbReference type="PANTHER" id="PTHR31332">
    <property type="entry name" value="7-HYDROXYMETHYL CHLOROPHYLL A REDUCTASE, CHLOROPLASTIC"/>
    <property type="match status" value="1"/>
</dbReference>
<gene>
    <name evidence="4" type="ORF">COV30_01340</name>
</gene>
<evidence type="ECO:0000256" key="1">
    <source>
        <dbReference type="SAM" id="Phobius"/>
    </source>
</evidence>
<feature type="domain" description="Coenzyme F420 hydrogenase/dehydrogenase beta subunit C-terminal" evidence="3">
    <location>
        <begin position="170"/>
        <end position="333"/>
    </location>
</feature>
<feature type="domain" description="Coenzyme F420 hydrogenase/dehydrogenase beta subunit N-terminal" evidence="2">
    <location>
        <begin position="85"/>
        <end position="162"/>
    </location>
</feature>
<sequence>MGSSQEKNLNTDLHTRSGTEVGISGGALRLEEKDGDYLVIKTANNDIPEICLKASSDLGINYPKLNKFIFGKLPENWLIGNYKKIFVGHTTDESIRRNGASAGIVSGMQLYLLDKNMIDGAVTLRMRKDKPYLTEPIIATTKQEILEGAQSKYATSPVNQILSQMPGPYKSLSYTGLPEQIASIRKLQALNHESVKSINYILGIFYGESYGFSAIKSVLRSHGVRDIDQIKSLAYREGEWPGHMKIKLKNGKIISIPKLHANYLIPSHITPYSLYQVDYTSELADVSVGDAWAPSYEKRGEGWSVVIARTEKGLELIEKMMSENFLKLKEISPEELIEMHSHGLDLKKRGAFIRITKRREKGLPVPEYGYEPINIPSGRKRFEMLLCMMFKIFQSRLMIWTLEHLPISLIGWFFIKARNFWKKSTKSTKKGGLSNLQFKIIPTKNIEI</sequence>
<dbReference type="Pfam" id="PF04432">
    <property type="entry name" value="FrhB_FdhB_C"/>
    <property type="match status" value="1"/>
</dbReference>
<evidence type="ECO:0000259" key="2">
    <source>
        <dbReference type="Pfam" id="PF04422"/>
    </source>
</evidence>
<dbReference type="InterPro" id="IPR045220">
    <property type="entry name" value="FRHB/FDHB/HCAR-like"/>
</dbReference>
<dbReference type="AlphaFoldDB" id="A0A2H0R5L4"/>
<dbReference type="InterPro" id="IPR007516">
    <property type="entry name" value="Co_F420_Hydgase/DH_bsu_N"/>
</dbReference>
<name>A0A2H0R5L4_9BACT</name>
<keyword evidence="1" id="KW-0812">Transmembrane</keyword>
<keyword evidence="1" id="KW-0472">Membrane</keyword>
<evidence type="ECO:0000313" key="4">
    <source>
        <dbReference type="EMBL" id="PIR41818.1"/>
    </source>
</evidence>
<evidence type="ECO:0000259" key="3">
    <source>
        <dbReference type="Pfam" id="PF04432"/>
    </source>
</evidence>
<feature type="transmembrane region" description="Helical" evidence="1">
    <location>
        <begin position="397"/>
        <end position="415"/>
    </location>
</feature>
<dbReference type="PANTHER" id="PTHR31332:SF0">
    <property type="entry name" value="7-HYDROXYMETHYL CHLOROPHYLL A REDUCTASE, CHLOROPLASTIC"/>
    <property type="match status" value="1"/>
</dbReference>
<protein>
    <recommendedName>
        <fullName evidence="6">Coenzyme F420 hydrogenase</fullName>
    </recommendedName>
</protein>
<accession>A0A2H0R5L4</accession>
<evidence type="ECO:0000313" key="5">
    <source>
        <dbReference type="Proteomes" id="UP000230208"/>
    </source>
</evidence>
<dbReference type="GO" id="GO:0052592">
    <property type="term" value="F:oxidoreductase activity, acting on CH or CH2 groups, with an iron-sulfur protein as acceptor"/>
    <property type="evidence" value="ECO:0007669"/>
    <property type="project" value="TreeGrafter"/>
</dbReference>
<reference evidence="4 5" key="1">
    <citation type="submission" date="2017-09" db="EMBL/GenBank/DDBJ databases">
        <title>Depth-based differentiation of microbial function through sediment-hosted aquifers and enrichment of novel symbionts in the deep terrestrial subsurface.</title>
        <authorList>
            <person name="Probst A.J."/>
            <person name="Ladd B."/>
            <person name="Jarett J.K."/>
            <person name="Geller-Mcgrath D.E."/>
            <person name="Sieber C.M."/>
            <person name="Emerson J.B."/>
            <person name="Anantharaman K."/>
            <person name="Thomas B.C."/>
            <person name="Malmstrom R."/>
            <person name="Stieglmeier M."/>
            <person name="Klingl A."/>
            <person name="Woyke T."/>
            <person name="Ryan C.M."/>
            <person name="Banfield J.F."/>
        </authorList>
    </citation>
    <scope>NUCLEOTIDE SEQUENCE [LARGE SCALE GENOMIC DNA]</scope>
    <source>
        <strain evidence="4">CG10_big_fil_rev_8_21_14_0_10_37_15</strain>
    </source>
</reference>
<evidence type="ECO:0008006" key="6">
    <source>
        <dbReference type="Google" id="ProtNLM"/>
    </source>
</evidence>
<organism evidence="4 5">
    <name type="scientific">Candidatus Yanofskybacteria bacterium CG10_big_fil_rev_8_21_14_0_10_37_15</name>
    <dbReference type="NCBI Taxonomy" id="1975097"/>
    <lineage>
        <taxon>Bacteria</taxon>
        <taxon>Candidatus Yanofskyibacteriota</taxon>
    </lineage>
</organism>
<proteinExistence type="predicted"/>
<dbReference type="Proteomes" id="UP000230208">
    <property type="component" value="Unassembled WGS sequence"/>
</dbReference>
<dbReference type="InterPro" id="IPR007525">
    <property type="entry name" value="FrhB_FdhB_C"/>
</dbReference>